<dbReference type="AlphaFoldDB" id="A0A2T8TH88"/>
<evidence type="ECO:0000256" key="1">
    <source>
        <dbReference type="SAM" id="Phobius"/>
    </source>
</evidence>
<organism evidence="2 3">
    <name type="scientific">Salmonella enterica</name>
    <name type="common">Salmonella choleraesuis</name>
    <dbReference type="NCBI Taxonomy" id="28901"/>
    <lineage>
        <taxon>Bacteria</taxon>
        <taxon>Pseudomonadati</taxon>
        <taxon>Pseudomonadota</taxon>
        <taxon>Gammaproteobacteria</taxon>
        <taxon>Enterobacterales</taxon>
        <taxon>Enterobacteriaceae</taxon>
        <taxon>Salmonella</taxon>
    </lineage>
</organism>
<proteinExistence type="predicted"/>
<protein>
    <recommendedName>
        <fullName evidence="4">Bacteriophage protein</fullName>
    </recommendedName>
</protein>
<dbReference type="EMBL" id="QDLQ01000001">
    <property type="protein sequence ID" value="PVJ01035.1"/>
    <property type="molecule type" value="Genomic_DNA"/>
</dbReference>
<feature type="transmembrane region" description="Helical" evidence="1">
    <location>
        <begin position="50"/>
        <end position="73"/>
    </location>
</feature>
<dbReference type="Pfam" id="PF16083">
    <property type="entry name" value="Phage_holin_3_3"/>
    <property type="match status" value="1"/>
</dbReference>
<evidence type="ECO:0000313" key="3">
    <source>
        <dbReference type="Proteomes" id="UP000245912"/>
    </source>
</evidence>
<keyword evidence="1" id="KW-0472">Membrane</keyword>
<feature type="transmembrane region" description="Helical" evidence="1">
    <location>
        <begin position="79"/>
        <end position="100"/>
    </location>
</feature>
<name>A0A2T8TH88_SALER</name>
<dbReference type="InterPro" id="IPR032126">
    <property type="entry name" value="LydA_holin"/>
</dbReference>
<feature type="transmembrane region" description="Helical" evidence="1">
    <location>
        <begin position="19"/>
        <end position="38"/>
    </location>
</feature>
<comment type="caution">
    <text evidence="2">The sequence shown here is derived from an EMBL/GenBank/DDBJ whole genome shotgun (WGS) entry which is preliminary data.</text>
</comment>
<keyword evidence="1" id="KW-1133">Transmembrane helix</keyword>
<keyword evidence="1" id="KW-0812">Transmembrane</keyword>
<reference evidence="2 3" key="1">
    <citation type="submission" date="2018-04" db="EMBL/GenBank/DDBJ databases">
        <title>Serotype diversity and antimicrobial resistance among Salmonella enterica isolated from patients at an equine referral hospital.</title>
        <authorList>
            <person name="Leon I.M."/>
            <person name="Lawhon S.D."/>
            <person name="Norman K.N."/>
            <person name="Threadgill D.S."/>
            <person name="Ohta N."/>
            <person name="Vinasco J."/>
            <person name="Scott H.M."/>
        </authorList>
    </citation>
    <scope>NUCLEOTIDE SEQUENCE [LARGE SCALE GENOMIC DNA]</scope>
    <source>
        <strain evidence="2 3">235</strain>
    </source>
</reference>
<evidence type="ECO:0000313" key="2">
    <source>
        <dbReference type="EMBL" id="PVJ01035.1"/>
    </source>
</evidence>
<sequence length="124" mass="13739">MSIPNHVSTTEVVLLELEILLTIISIGAWGGFVSYLLRKDKTEYNSSHESIKYCLTQIVISCFTSFLLSAIAIEKECSFNIVLLAAGLGGVFASPILKILGRRIKKLSEEIIQINCHSQYQAHP</sequence>
<accession>A0A2T8TH88</accession>
<gene>
    <name evidence="2" type="ORF">C4860_02190</name>
</gene>
<dbReference type="Proteomes" id="UP000245912">
    <property type="component" value="Unassembled WGS sequence"/>
</dbReference>
<evidence type="ECO:0008006" key="4">
    <source>
        <dbReference type="Google" id="ProtNLM"/>
    </source>
</evidence>